<dbReference type="Gene3D" id="3.30.420.10">
    <property type="entry name" value="Ribonuclease H-like superfamily/Ribonuclease H"/>
    <property type="match status" value="1"/>
</dbReference>
<feature type="region of interest" description="Disordered" evidence="1">
    <location>
        <begin position="66"/>
        <end position="100"/>
    </location>
</feature>
<protein>
    <submittedName>
        <fullName evidence="2">Uncharacterized protein</fullName>
    </submittedName>
</protein>
<feature type="compositionally biased region" description="Polar residues" evidence="1">
    <location>
        <begin position="69"/>
        <end position="89"/>
    </location>
</feature>
<gene>
    <name evidence="2" type="ORF">ANCDUO_06958</name>
</gene>
<dbReference type="AlphaFoldDB" id="A0A0C2H069"/>
<dbReference type="GO" id="GO:0003676">
    <property type="term" value="F:nucleic acid binding"/>
    <property type="evidence" value="ECO:0007669"/>
    <property type="project" value="InterPro"/>
</dbReference>
<evidence type="ECO:0000313" key="3">
    <source>
        <dbReference type="Proteomes" id="UP000054047"/>
    </source>
</evidence>
<organism evidence="2 3">
    <name type="scientific">Ancylostoma duodenale</name>
    <dbReference type="NCBI Taxonomy" id="51022"/>
    <lineage>
        <taxon>Eukaryota</taxon>
        <taxon>Metazoa</taxon>
        <taxon>Ecdysozoa</taxon>
        <taxon>Nematoda</taxon>
        <taxon>Chromadorea</taxon>
        <taxon>Rhabditida</taxon>
        <taxon>Rhabditina</taxon>
        <taxon>Rhabditomorpha</taxon>
        <taxon>Strongyloidea</taxon>
        <taxon>Ancylostomatidae</taxon>
        <taxon>Ancylostomatinae</taxon>
        <taxon>Ancylostoma</taxon>
    </lineage>
</organism>
<dbReference type="OrthoDB" id="7951431at2759"/>
<evidence type="ECO:0000313" key="2">
    <source>
        <dbReference type="EMBL" id="KIH62751.1"/>
    </source>
</evidence>
<sequence>FNGLPQMGQMGAFPYGNPLLAMGGMNLNPLLMTPNSAALAQFANPAAALSTLAAQTSQAPVVNVGSPALNATPSPNATSGKLASPQNGGITPPSPSNAERWCRENLPDCLDANEWPANSPNLDFMEDSIWAILEEKACGKRHSSVDALKSSFKKAWEEIPQEMLRAAVPVSLSANLPGATGASGEEIRLKTEKEEPVEVNGQGENELNGNNNDE</sequence>
<dbReference type="InterPro" id="IPR036397">
    <property type="entry name" value="RNaseH_sf"/>
</dbReference>
<dbReference type="Proteomes" id="UP000054047">
    <property type="component" value="Unassembled WGS sequence"/>
</dbReference>
<dbReference type="EMBL" id="KN729098">
    <property type="protein sequence ID" value="KIH62751.1"/>
    <property type="molecule type" value="Genomic_DNA"/>
</dbReference>
<name>A0A0C2H069_9BILA</name>
<feature type="non-terminal residue" evidence="2">
    <location>
        <position position="1"/>
    </location>
</feature>
<feature type="compositionally biased region" description="Basic and acidic residues" evidence="1">
    <location>
        <begin position="185"/>
        <end position="196"/>
    </location>
</feature>
<keyword evidence="3" id="KW-1185">Reference proteome</keyword>
<feature type="compositionally biased region" description="Low complexity" evidence="1">
    <location>
        <begin position="198"/>
        <end position="214"/>
    </location>
</feature>
<accession>A0A0C2H069</accession>
<proteinExistence type="predicted"/>
<evidence type="ECO:0000256" key="1">
    <source>
        <dbReference type="SAM" id="MobiDB-lite"/>
    </source>
</evidence>
<reference evidence="2 3" key="1">
    <citation type="submission" date="2013-12" db="EMBL/GenBank/DDBJ databases">
        <title>Draft genome of the parsitic nematode Ancylostoma duodenale.</title>
        <authorList>
            <person name="Mitreva M."/>
        </authorList>
    </citation>
    <scope>NUCLEOTIDE SEQUENCE [LARGE SCALE GENOMIC DNA]</scope>
    <source>
        <strain evidence="2 3">Zhejiang</strain>
    </source>
</reference>
<feature type="region of interest" description="Disordered" evidence="1">
    <location>
        <begin position="174"/>
        <end position="214"/>
    </location>
</feature>